<dbReference type="EC" id="3.1.1.61" evidence="3"/>
<dbReference type="Proteomes" id="UP001155128">
    <property type="component" value="Unassembled WGS sequence"/>
</dbReference>
<feature type="active site" evidence="5">
    <location>
        <position position="309"/>
    </location>
</feature>
<dbReference type="GO" id="GO:0008984">
    <property type="term" value="F:protein-glutamate methylesterase activity"/>
    <property type="evidence" value="ECO:0007669"/>
    <property type="project" value="UniProtKB-EC"/>
</dbReference>
<dbReference type="GO" id="GO:0006935">
    <property type="term" value="P:chemotaxis"/>
    <property type="evidence" value="ECO:0007669"/>
    <property type="project" value="UniProtKB-UniRule"/>
</dbReference>
<name>A0A9X2J2E0_9SPHN</name>
<evidence type="ECO:0000313" key="9">
    <source>
        <dbReference type="EMBL" id="MCM8556930.1"/>
    </source>
</evidence>
<dbReference type="InterPro" id="IPR001789">
    <property type="entry name" value="Sig_transdc_resp-reg_receiver"/>
</dbReference>
<dbReference type="SUPFAM" id="SSF52738">
    <property type="entry name" value="Methylesterase CheB, C-terminal domain"/>
    <property type="match status" value="1"/>
</dbReference>
<feature type="domain" description="Response regulatory" evidence="7">
    <location>
        <begin position="21"/>
        <end position="139"/>
    </location>
</feature>
<dbReference type="Gene3D" id="3.40.50.2300">
    <property type="match status" value="1"/>
</dbReference>
<dbReference type="PROSITE" id="PS50110">
    <property type="entry name" value="RESPONSE_REGULATORY"/>
    <property type="match status" value="1"/>
</dbReference>
<keyword evidence="6" id="KW-0597">Phosphoprotein</keyword>
<dbReference type="PANTHER" id="PTHR42872:SF3">
    <property type="entry name" value="PROTEIN-GLUTAMATE METHYLESTERASE_PROTEIN-GLUTAMINE GLUTAMINASE 1"/>
    <property type="match status" value="1"/>
</dbReference>
<feature type="active site" evidence="5">
    <location>
        <position position="213"/>
    </location>
</feature>
<keyword evidence="10" id="KW-1185">Reference proteome</keyword>
<dbReference type="GO" id="GO:0005737">
    <property type="term" value="C:cytoplasm"/>
    <property type="evidence" value="ECO:0007669"/>
    <property type="project" value="InterPro"/>
</dbReference>
<dbReference type="PANTHER" id="PTHR42872">
    <property type="entry name" value="PROTEIN-GLUTAMATE METHYLESTERASE/PROTEIN-GLUTAMINE GLUTAMINASE"/>
    <property type="match status" value="1"/>
</dbReference>
<proteinExistence type="predicted"/>
<protein>
    <recommendedName>
        <fullName evidence="3">protein-glutamate methylesterase</fullName>
        <ecNumber evidence="3">3.1.1.61</ecNumber>
    </recommendedName>
</protein>
<dbReference type="SMART" id="SM00448">
    <property type="entry name" value="REC"/>
    <property type="match status" value="1"/>
</dbReference>
<comment type="catalytic activity">
    <reaction evidence="4">
        <text>[protein]-L-glutamate 5-O-methyl ester + H2O = L-glutamyl-[protein] + methanol + H(+)</text>
        <dbReference type="Rhea" id="RHEA:23236"/>
        <dbReference type="Rhea" id="RHEA-COMP:10208"/>
        <dbReference type="Rhea" id="RHEA-COMP:10311"/>
        <dbReference type="ChEBI" id="CHEBI:15377"/>
        <dbReference type="ChEBI" id="CHEBI:15378"/>
        <dbReference type="ChEBI" id="CHEBI:17790"/>
        <dbReference type="ChEBI" id="CHEBI:29973"/>
        <dbReference type="ChEBI" id="CHEBI:82795"/>
        <dbReference type="EC" id="3.1.1.61"/>
    </reaction>
</comment>
<dbReference type="PROSITE" id="PS50122">
    <property type="entry name" value="CHEB"/>
    <property type="match status" value="1"/>
</dbReference>
<feature type="active site" evidence="5">
    <location>
        <position position="186"/>
    </location>
</feature>
<evidence type="ECO:0000256" key="1">
    <source>
        <dbReference type="ARBA" id="ARBA00022500"/>
    </source>
</evidence>
<dbReference type="GO" id="GO:0008168">
    <property type="term" value="F:methyltransferase activity"/>
    <property type="evidence" value="ECO:0007669"/>
    <property type="project" value="UniProtKB-KW"/>
</dbReference>
<dbReference type="NCBIfam" id="NF001965">
    <property type="entry name" value="PRK00742.1"/>
    <property type="match status" value="1"/>
</dbReference>
<evidence type="ECO:0000256" key="3">
    <source>
        <dbReference type="ARBA" id="ARBA00039140"/>
    </source>
</evidence>
<dbReference type="RefSeq" id="WP_252112553.1">
    <property type="nucleotide sequence ID" value="NZ_JAMSHT010000001.1"/>
</dbReference>
<evidence type="ECO:0000256" key="6">
    <source>
        <dbReference type="PROSITE-ProRule" id="PRU00169"/>
    </source>
</evidence>
<keyword evidence="9" id="KW-0808">Transferase</keyword>
<evidence type="ECO:0000259" key="7">
    <source>
        <dbReference type="PROSITE" id="PS50110"/>
    </source>
</evidence>
<dbReference type="Pfam" id="PF00072">
    <property type="entry name" value="Response_reg"/>
    <property type="match status" value="1"/>
</dbReference>
<organism evidence="9 10">
    <name type="scientific">Sphingomicrobium sediminis</name>
    <dbReference type="NCBI Taxonomy" id="2950949"/>
    <lineage>
        <taxon>Bacteria</taxon>
        <taxon>Pseudomonadati</taxon>
        <taxon>Pseudomonadota</taxon>
        <taxon>Alphaproteobacteria</taxon>
        <taxon>Sphingomonadales</taxon>
        <taxon>Sphingomonadaceae</taxon>
        <taxon>Sphingomicrobium</taxon>
    </lineage>
</organism>
<evidence type="ECO:0000256" key="5">
    <source>
        <dbReference type="PROSITE-ProRule" id="PRU00050"/>
    </source>
</evidence>
<dbReference type="EMBL" id="JAMSHT010000001">
    <property type="protein sequence ID" value="MCM8556930.1"/>
    <property type="molecule type" value="Genomic_DNA"/>
</dbReference>
<dbReference type="Gene3D" id="3.40.50.180">
    <property type="entry name" value="Methylesterase CheB, C-terminal domain"/>
    <property type="match status" value="1"/>
</dbReference>
<dbReference type="InterPro" id="IPR008248">
    <property type="entry name" value="CheB-like"/>
</dbReference>
<gene>
    <name evidence="9" type="primary">cheB</name>
    <name evidence="9" type="ORF">NDO55_03755</name>
</gene>
<evidence type="ECO:0000259" key="8">
    <source>
        <dbReference type="PROSITE" id="PS50122"/>
    </source>
</evidence>
<dbReference type="Pfam" id="PF01339">
    <property type="entry name" value="CheB_methylest"/>
    <property type="match status" value="1"/>
</dbReference>
<dbReference type="PIRSF" id="PIRSF000876">
    <property type="entry name" value="RR_chemtxs_CheB"/>
    <property type="match status" value="1"/>
</dbReference>
<reference evidence="9" key="1">
    <citation type="submission" date="2022-06" db="EMBL/GenBank/DDBJ databases">
        <title>Sphingomicrobium sedimins sp. nov., a marine bacterium isolated from tidal flat.</title>
        <authorList>
            <person name="Kim C.-H."/>
            <person name="Yoo Y."/>
            <person name="Kim J.-J."/>
        </authorList>
    </citation>
    <scope>NUCLEOTIDE SEQUENCE</scope>
    <source>
        <strain evidence="9">GRR-S6-50</strain>
    </source>
</reference>
<dbReference type="AlphaFoldDB" id="A0A9X2J2E0"/>
<feature type="domain" description="CheB-type methylesterase" evidence="8">
    <location>
        <begin position="174"/>
        <end position="367"/>
    </location>
</feature>
<dbReference type="InterPro" id="IPR011006">
    <property type="entry name" value="CheY-like_superfamily"/>
</dbReference>
<keyword evidence="9" id="KW-0489">Methyltransferase</keyword>
<dbReference type="InterPro" id="IPR000673">
    <property type="entry name" value="Sig_transdc_resp-reg_Me-estase"/>
</dbReference>
<accession>A0A9X2J2E0</accession>
<sequence>MAGVLASENRQNSPDNAKTVRVMVVDDSTVARAVLTRMIETEPRFRVVAEAPTAEAAIETLGQVDTDIVLLDLEMPGEGGLKKLPEIIEVSRGAQVLVCSSLAEEGAEATVSALAMGASDTLPKPGTGRFGGTFTEVLLGKLRALAKSGAVPKSTIPVPPAPPPSQLAALRDDNGGEFDVLMVGSSTGGIHALAAFLDALPAKVGVPICVTQHLPGAFMPVFARQLSQFGRRPAHVAEDGHPLLADRIYVAPGEQHLEIKATKHGLMAALTEGKVPTNCLPSVDPMFASAAEACGERALAIVLTGMGRDGTAGAQRLVACGGSVMAQDEASSAVWGMPRSIFEAGLACRLGSPGDLARWVGKRVDSV</sequence>
<comment type="caution">
    <text evidence="9">The sequence shown here is derived from an EMBL/GenBank/DDBJ whole genome shotgun (WGS) entry which is preliminary data.</text>
</comment>
<evidence type="ECO:0000313" key="10">
    <source>
        <dbReference type="Proteomes" id="UP001155128"/>
    </source>
</evidence>
<evidence type="ECO:0000256" key="2">
    <source>
        <dbReference type="ARBA" id="ARBA00022801"/>
    </source>
</evidence>
<dbReference type="GO" id="GO:0000156">
    <property type="term" value="F:phosphorelay response regulator activity"/>
    <property type="evidence" value="ECO:0007669"/>
    <property type="project" value="InterPro"/>
</dbReference>
<keyword evidence="2 5" id="KW-0378">Hydrolase</keyword>
<dbReference type="CDD" id="cd16432">
    <property type="entry name" value="CheB_Rec"/>
    <property type="match status" value="1"/>
</dbReference>
<dbReference type="CDD" id="cd17541">
    <property type="entry name" value="REC_CheB-like"/>
    <property type="match status" value="1"/>
</dbReference>
<dbReference type="InterPro" id="IPR035909">
    <property type="entry name" value="CheB_C"/>
</dbReference>
<dbReference type="SUPFAM" id="SSF52172">
    <property type="entry name" value="CheY-like"/>
    <property type="match status" value="1"/>
</dbReference>
<keyword evidence="1 5" id="KW-0145">Chemotaxis</keyword>
<dbReference type="GO" id="GO:0032259">
    <property type="term" value="P:methylation"/>
    <property type="evidence" value="ECO:0007669"/>
    <property type="project" value="UniProtKB-KW"/>
</dbReference>
<evidence type="ECO:0000256" key="4">
    <source>
        <dbReference type="ARBA" id="ARBA00048267"/>
    </source>
</evidence>
<feature type="modified residue" description="4-aspartylphosphate" evidence="6">
    <location>
        <position position="72"/>
    </location>
</feature>